<reference evidence="1" key="1">
    <citation type="submission" date="2023-04" db="EMBL/GenBank/DDBJ databases">
        <title>A chromosome-level genome assembly of the parasitoid wasp Eretmocerus hayati.</title>
        <authorList>
            <person name="Zhong Y."/>
            <person name="Liu S."/>
            <person name="Liu Y."/>
        </authorList>
    </citation>
    <scope>NUCLEOTIDE SEQUENCE</scope>
    <source>
        <strain evidence="1">ZJU_SS_LIU_2023</strain>
    </source>
</reference>
<accession>A0ACC2NP95</accession>
<name>A0ACC2NP95_9HYME</name>
<comment type="caution">
    <text evidence="1">The sequence shown here is derived from an EMBL/GenBank/DDBJ whole genome shotgun (WGS) entry which is preliminary data.</text>
</comment>
<dbReference type="EMBL" id="CM056743">
    <property type="protein sequence ID" value="KAJ8671340.1"/>
    <property type="molecule type" value="Genomic_DNA"/>
</dbReference>
<protein>
    <submittedName>
        <fullName evidence="1">Uncharacterized protein</fullName>
    </submittedName>
</protein>
<sequence>MYRFIAENPGEHFYFIGKLTNSNCHLEVNILLPQKVDTHSFDWLFKERSGMSSLRAGAGDEGYTESRVLLTAIRDANNITPEGAYSAAIRRTRCMVEQTFGILEEVWRCLNKK</sequence>
<proteinExistence type="predicted"/>
<gene>
    <name evidence="1" type="ORF">QAD02_002599</name>
</gene>
<dbReference type="Proteomes" id="UP001239111">
    <property type="component" value="Chromosome 3"/>
</dbReference>
<evidence type="ECO:0000313" key="1">
    <source>
        <dbReference type="EMBL" id="KAJ8671340.1"/>
    </source>
</evidence>
<organism evidence="1 2">
    <name type="scientific">Eretmocerus hayati</name>
    <dbReference type="NCBI Taxonomy" id="131215"/>
    <lineage>
        <taxon>Eukaryota</taxon>
        <taxon>Metazoa</taxon>
        <taxon>Ecdysozoa</taxon>
        <taxon>Arthropoda</taxon>
        <taxon>Hexapoda</taxon>
        <taxon>Insecta</taxon>
        <taxon>Pterygota</taxon>
        <taxon>Neoptera</taxon>
        <taxon>Endopterygota</taxon>
        <taxon>Hymenoptera</taxon>
        <taxon>Apocrita</taxon>
        <taxon>Proctotrupomorpha</taxon>
        <taxon>Chalcidoidea</taxon>
        <taxon>Aphelinidae</taxon>
        <taxon>Aphelininae</taxon>
        <taxon>Eretmocerus</taxon>
    </lineage>
</organism>
<evidence type="ECO:0000313" key="2">
    <source>
        <dbReference type="Proteomes" id="UP001239111"/>
    </source>
</evidence>
<keyword evidence="2" id="KW-1185">Reference proteome</keyword>